<dbReference type="InterPro" id="IPR048258">
    <property type="entry name" value="Cyclins_cyclin-box"/>
</dbReference>
<evidence type="ECO:0000256" key="1">
    <source>
        <dbReference type="ARBA" id="ARBA00009065"/>
    </source>
</evidence>
<evidence type="ECO:0000313" key="9">
    <source>
        <dbReference type="EMBL" id="URD94244.1"/>
    </source>
</evidence>
<dbReference type="SMART" id="SM01332">
    <property type="entry name" value="Cyclin_C"/>
    <property type="match status" value="1"/>
</dbReference>
<dbReference type="SMART" id="SM00385">
    <property type="entry name" value="CYCLIN"/>
    <property type="match status" value="1"/>
</dbReference>
<evidence type="ECO:0000256" key="5">
    <source>
        <dbReference type="RuleBase" id="RU000383"/>
    </source>
</evidence>
<dbReference type="CDD" id="cd20544">
    <property type="entry name" value="CYCLIN_AtCycD-like_rpt2"/>
    <property type="match status" value="1"/>
</dbReference>
<dbReference type="OrthoDB" id="5590282at2759"/>
<evidence type="ECO:0000256" key="4">
    <source>
        <dbReference type="ARBA" id="ARBA00023306"/>
    </source>
</evidence>
<dbReference type="CDD" id="cd20543">
    <property type="entry name" value="CYCLIN_AtCycD-like_rpt1"/>
    <property type="match status" value="1"/>
</dbReference>
<dbReference type="Gene3D" id="1.10.472.10">
    <property type="entry name" value="Cyclin-like"/>
    <property type="match status" value="2"/>
</dbReference>
<evidence type="ECO:0000256" key="2">
    <source>
        <dbReference type="ARBA" id="ARBA00022618"/>
    </source>
</evidence>
<keyword evidence="10" id="KW-1185">Reference proteome</keyword>
<name>A0A9E7JVT8_9LILI</name>
<reference evidence="9" key="1">
    <citation type="submission" date="2022-05" db="EMBL/GenBank/DDBJ databases">
        <title>The Musa troglodytarum L. genome provides insights into the mechanism of non-climacteric behaviour and enrichment of carotenoids.</title>
        <authorList>
            <person name="Wang J."/>
        </authorList>
    </citation>
    <scope>NUCLEOTIDE SEQUENCE</scope>
    <source>
        <tissue evidence="9">Leaf</tissue>
    </source>
</reference>
<dbReference type="AlphaFoldDB" id="A0A9E7JVT8"/>
<gene>
    <name evidence="9" type="ORF">MUK42_00299</name>
</gene>
<feature type="region of interest" description="Disordered" evidence="6">
    <location>
        <begin position="437"/>
        <end position="459"/>
    </location>
</feature>
<protein>
    <submittedName>
        <fullName evidence="9">Cyclin, C-terminal domain</fullName>
    </submittedName>
</protein>
<evidence type="ECO:0000259" key="7">
    <source>
        <dbReference type="SMART" id="SM00385"/>
    </source>
</evidence>
<comment type="similarity">
    <text evidence="1">Belongs to the cyclin family. Cyclin D subfamily.</text>
</comment>
<proteinExistence type="inferred from homology"/>
<keyword evidence="4" id="KW-0131">Cell cycle</keyword>
<keyword evidence="3 5" id="KW-0195">Cyclin</keyword>
<dbReference type="GO" id="GO:0051301">
    <property type="term" value="P:cell division"/>
    <property type="evidence" value="ECO:0007669"/>
    <property type="project" value="UniProtKB-KW"/>
</dbReference>
<dbReference type="Pfam" id="PF02984">
    <property type="entry name" value="Cyclin_C"/>
    <property type="match status" value="1"/>
</dbReference>
<dbReference type="PROSITE" id="PS00292">
    <property type="entry name" value="CYCLINS"/>
    <property type="match status" value="1"/>
</dbReference>
<dbReference type="Pfam" id="PF00134">
    <property type="entry name" value="Cyclin_N"/>
    <property type="match status" value="1"/>
</dbReference>
<dbReference type="PANTHER" id="PTHR10177">
    <property type="entry name" value="CYCLINS"/>
    <property type="match status" value="1"/>
</dbReference>
<evidence type="ECO:0000259" key="8">
    <source>
        <dbReference type="SMART" id="SM01332"/>
    </source>
</evidence>
<keyword evidence="2" id="KW-0132">Cell division</keyword>
<dbReference type="InterPro" id="IPR039361">
    <property type="entry name" value="Cyclin"/>
</dbReference>
<feature type="domain" description="Cyclin C-terminal" evidence="8">
    <location>
        <begin position="305"/>
        <end position="416"/>
    </location>
</feature>
<dbReference type="InterPro" id="IPR004367">
    <property type="entry name" value="Cyclin_C-dom"/>
</dbReference>
<dbReference type="Proteomes" id="UP001055439">
    <property type="component" value="Chromosome 3"/>
</dbReference>
<accession>A0A9E7JVT8</accession>
<dbReference type="EMBL" id="CP097505">
    <property type="protein sequence ID" value="URD94244.1"/>
    <property type="molecule type" value="Genomic_DNA"/>
</dbReference>
<feature type="compositionally biased region" description="Polar residues" evidence="6">
    <location>
        <begin position="437"/>
        <end position="446"/>
    </location>
</feature>
<dbReference type="SUPFAM" id="SSF47954">
    <property type="entry name" value="Cyclin-like"/>
    <property type="match status" value="2"/>
</dbReference>
<dbReference type="InterPro" id="IPR036915">
    <property type="entry name" value="Cyclin-like_sf"/>
</dbReference>
<evidence type="ECO:0000256" key="3">
    <source>
        <dbReference type="ARBA" id="ARBA00023127"/>
    </source>
</evidence>
<dbReference type="InterPro" id="IPR013763">
    <property type="entry name" value="Cyclin-like_dom"/>
</dbReference>
<dbReference type="InterPro" id="IPR006671">
    <property type="entry name" value="Cyclin_N"/>
</dbReference>
<evidence type="ECO:0000256" key="6">
    <source>
        <dbReference type="SAM" id="MobiDB-lite"/>
    </source>
</evidence>
<dbReference type="FunFam" id="1.10.472.10:FF:000034">
    <property type="entry name" value="D2/4-type cyclin"/>
    <property type="match status" value="1"/>
</dbReference>
<organism evidence="9 10">
    <name type="scientific">Musa troglodytarum</name>
    <name type="common">fe'i banana</name>
    <dbReference type="NCBI Taxonomy" id="320322"/>
    <lineage>
        <taxon>Eukaryota</taxon>
        <taxon>Viridiplantae</taxon>
        <taxon>Streptophyta</taxon>
        <taxon>Embryophyta</taxon>
        <taxon>Tracheophyta</taxon>
        <taxon>Spermatophyta</taxon>
        <taxon>Magnoliopsida</taxon>
        <taxon>Liliopsida</taxon>
        <taxon>Zingiberales</taxon>
        <taxon>Musaceae</taxon>
        <taxon>Musa</taxon>
    </lineage>
</organism>
<sequence>MQKFVADVPGSLIHGAPPHRWVVHMSPVFALGAYCTTNDVPSTASAPQNPSFPVYATVVHLPLLCCHSLECCQHSTPFLHEKETPLGRSGEGGERGLSFSEKNIIFPIFQAMAPTFDSAASTLFCAEDNNSVLGLDEEEEEGGHGLGWVSEVESSDFYGDFVVDFPVQSDECVGSLVGRETEHMPREDYAVRLRSGALDLAIRRYAVDWIWKVHAHYSFGPLSAYLAVNYMDRFLSAYELPQGKAWMSQLLSVACLSLAAKMEETEVPLSLDLQVGDAKYIFEARTIQRMEQLVLSTLKWRMQAVTPFSFIDFFLHKFNGGNAPSKLLVSRSVELILGTIRGIEFLAFRPSELAAAVSLSVLKETQIVEVEKALSCCVHVVKEGVLRCYEMIQDLMAVRGRSLEIASPSASYVPQSPSGVLDAACLSYKSDDTAAGSQATCHQDSPANKRRKTSSLPIP</sequence>
<evidence type="ECO:0000313" key="10">
    <source>
        <dbReference type="Proteomes" id="UP001055439"/>
    </source>
</evidence>
<feature type="domain" description="Cyclin-like" evidence="7">
    <location>
        <begin position="208"/>
        <end position="296"/>
    </location>
</feature>